<comment type="caution">
    <text evidence="1">The sequence shown here is derived from an EMBL/GenBank/DDBJ whole genome shotgun (WGS) entry which is preliminary data.</text>
</comment>
<gene>
    <name evidence="1" type="ORF">ACFQ03_03785</name>
</gene>
<sequence length="57" mass="6300">MILLIIITAAGVSIYYLLKPSGVAEWQAEPYPPPSQPESFYLETPVIAAHPQPAYEK</sequence>
<protein>
    <submittedName>
        <fullName evidence="1">Uncharacterized protein</fullName>
    </submittedName>
</protein>
<dbReference type="Proteomes" id="UP001597120">
    <property type="component" value="Unassembled WGS sequence"/>
</dbReference>
<name>A0ABW3D4M9_9BACL</name>
<dbReference type="EMBL" id="JBHTIU010000010">
    <property type="protein sequence ID" value="MFD0868257.1"/>
    <property type="molecule type" value="Genomic_DNA"/>
</dbReference>
<organism evidence="1 2">
    <name type="scientific">Paenibacillus residui</name>
    <dbReference type="NCBI Taxonomy" id="629724"/>
    <lineage>
        <taxon>Bacteria</taxon>
        <taxon>Bacillati</taxon>
        <taxon>Bacillota</taxon>
        <taxon>Bacilli</taxon>
        <taxon>Bacillales</taxon>
        <taxon>Paenibacillaceae</taxon>
        <taxon>Paenibacillus</taxon>
    </lineage>
</organism>
<dbReference type="RefSeq" id="WP_186328416.1">
    <property type="nucleotide sequence ID" value="NZ_JBHTIU010000010.1"/>
</dbReference>
<keyword evidence="2" id="KW-1185">Reference proteome</keyword>
<reference evidence="2" key="1">
    <citation type="journal article" date="2019" name="Int. J. Syst. Evol. Microbiol.">
        <title>The Global Catalogue of Microorganisms (GCM) 10K type strain sequencing project: providing services to taxonomists for standard genome sequencing and annotation.</title>
        <authorList>
            <consortium name="The Broad Institute Genomics Platform"/>
            <consortium name="The Broad Institute Genome Sequencing Center for Infectious Disease"/>
            <person name="Wu L."/>
            <person name="Ma J."/>
        </authorList>
    </citation>
    <scope>NUCLEOTIDE SEQUENCE [LARGE SCALE GENOMIC DNA]</scope>
    <source>
        <strain evidence="2">CCUG 57263</strain>
    </source>
</reference>
<accession>A0ABW3D4M9</accession>
<evidence type="ECO:0000313" key="1">
    <source>
        <dbReference type="EMBL" id="MFD0868257.1"/>
    </source>
</evidence>
<evidence type="ECO:0000313" key="2">
    <source>
        <dbReference type="Proteomes" id="UP001597120"/>
    </source>
</evidence>
<proteinExistence type="predicted"/>